<reference evidence="3 4" key="2">
    <citation type="submission" date="2020-03" db="EMBL/GenBank/DDBJ databases">
        <title>Kangsaoukella pontilimi gen. nov., sp. nov., a new member of the family Rhodobacteraceae isolated from a tidal mudflat.</title>
        <authorList>
            <person name="Kim I.S."/>
        </authorList>
    </citation>
    <scope>NUCLEOTIDE SEQUENCE [LARGE SCALE GENOMIC DNA]</scope>
    <source>
        <strain evidence="3 4">GH1-50</strain>
    </source>
</reference>
<comment type="caution">
    <text evidence="3">The sequence shown here is derived from an EMBL/GenBank/DDBJ whole genome shotgun (WGS) entry which is preliminary data.</text>
</comment>
<keyword evidence="4" id="KW-1185">Reference proteome</keyword>
<accession>A0A7C9IFW4</accession>
<dbReference type="RefSeq" id="WP_160763474.1">
    <property type="nucleotide sequence ID" value="NZ_WUPT01000001.1"/>
</dbReference>
<gene>
    <name evidence="3" type="ORF">GQ651_07095</name>
</gene>
<feature type="signal peptide" evidence="2">
    <location>
        <begin position="1"/>
        <end position="23"/>
    </location>
</feature>
<protein>
    <submittedName>
        <fullName evidence="3">Uncharacterized protein</fullName>
    </submittedName>
</protein>
<evidence type="ECO:0000256" key="2">
    <source>
        <dbReference type="SAM" id="SignalP"/>
    </source>
</evidence>
<feature type="region of interest" description="Disordered" evidence="1">
    <location>
        <begin position="22"/>
        <end position="86"/>
    </location>
</feature>
<keyword evidence="2" id="KW-0732">Signal</keyword>
<organism evidence="3 4">
    <name type="scientific">Kangsaoukella pontilimi</name>
    <dbReference type="NCBI Taxonomy" id="2691042"/>
    <lineage>
        <taxon>Bacteria</taxon>
        <taxon>Pseudomonadati</taxon>
        <taxon>Pseudomonadota</taxon>
        <taxon>Alphaproteobacteria</taxon>
        <taxon>Rhodobacterales</taxon>
        <taxon>Paracoccaceae</taxon>
        <taxon>Kangsaoukella</taxon>
    </lineage>
</organism>
<feature type="chain" id="PRO_5029016955" evidence="2">
    <location>
        <begin position="24"/>
        <end position="86"/>
    </location>
</feature>
<name>A0A7C9IFW4_9RHOB</name>
<evidence type="ECO:0000256" key="1">
    <source>
        <dbReference type="SAM" id="MobiDB-lite"/>
    </source>
</evidence>
<evidence type="ECO:0000313" key="4">
    <source>
        <dbReference type="Proteomes" id="UP000480350"/>
    </source>
</evidence>
<dbReference type="Proteomes" id="UP000480350">
    <property type="component" value="Unassembled WGS sequence"/>
</dbReference>
<sequence>MTNAKTLISLAVAASFAALPAMANGNDDPGVKGDLVQTSKEARQATGGPSGWGQQVSGKATGAIPSDDKNLGAFLDRMAPNPSPNK</sequence>
<dbReference type="AlphaFoldDB" id="A0A7C9IFW4"/>
<proteinExistence type="predicted"/>
<reference evidence="3 4" key="1">
    <citation type="submission" date="2019-12" db="EMBL/GenBank/DDBJ databases">
        <authorList>
            <person name="Lee S.D."/>
        </authorList>
    </citation>
    <scope>NUCLEOTIDE SEQUENCE [LARGE SCALE GENOMIC DNA]</scope>
    <source>
        <strain evidence="3 4">GH1-50</strain>
    </source>
</reference>
<evidence type="ECO:0000313" key="3">
    <source>
        <dbReference type="EMBL" id="MXQ07609.1"/>
    </source>
</evidence>
<dbReference type="EMBL" id="WUPT01000001">
    <property type="protein sequence ID" value="MXQ07609.1"/>
    <property type="molecule type" value="Genomic_DNA"/>
</dbReference>